<dbReference type="Proteomes" id="UP000194632">
    <property type="component" value="Unassembled WGS sequence"/>
</dbReference>
<accession>A0A243Q751</accession>
<proteinExistence type="predicted"/>
<evidence type="ECO:0000313" key="1">
    <source>
        <dbReference type="EMBL" id="OUC77342.1"/>
    </source>
</evidence>
<evidence type="ECO:0000313" key="2">
    <source>
        <dbReference type="Proteomes" id="UP000194632"/>
    </source>
</evidence>
<comment type="caution">
    <text evidence="1">The sequence shown here is derived from an EMBL/GenBank/DDBJ whole genome shotgun (WGS) entry which is preliminary data.</text>
</comment>
<dbReference type="SUPFAM" id="SSF160631">
    <property type="entry name" value="SMI1/KNR4-like"/>
    <property type="match status" value="1"/>
</dbReference>
<dbReference type="EMBL" id="NGFO01000022">
    <property type="protein sequence ID" value="OUC77342.1"/>
    <property type="molecule type" value="Genomic_DNA"/>
</dbReference>
<organism evidence="1 2">
    <name type="scientific">Gordonia lacunae</name>
    <dbReference type="NCBI Taxonomy" id="417102"/>
    <lineage>
        <taxon>Bacteria</taxon>
        <taxon>Bacillati</taxon>
        <taxon>Actinomycetota</taxon>
        <taxon>Actinomycetes</taxon>
        <taxon>Mycobacteriales</taxon>
        <taxon>Gordoniaceae</taxon>
        <taxon>Gordonia</taxon>
    </lineage>
</organism>
<protein>
    <recommendedName>
        <fullName evidence="3">SMI1/KNR4 family protein</fullName>
    </recommendedName>
</protein>
<dbReference type="AlphaFoldDB" id="A0A243Q751"/>
<dbReference type="RefSeq" id="WP_086536666.1">
    <property type="nucleotide sequence ID" value="NZ_NGFO01000022.1"/>
</dbReference>
<reference evidence="1 2" key="1">
    <citation type="submission" date="2017-05" db="EMBL/GenBank/DDBJ databases">
        <title>Biotechnological potential of actinobacteria isolated from South African environments.</title>
        <authorList>
            <person name="Le Roes-Hill M."/>
            <person name="Prins A."/>
            <person name="Durrell K.A."/>
        </authorList>
    </citation>
    <scope>NUCLEOTIDE SEQUENCE [LARGE SCALE GENOMIC DNA]</scope>
    <source>
        <strain evidence="1">BS2</strain>
    </source>
</reference>
<evidence type="ECO:0008006" key="3">
    <source>
        <dbReference type="Google" id="ProtNLM"/>
    </source>
</evidence>
<gene>
    <name evidence="1" type="ORF">CA982_17880</name>
</gene>
<name>A0A243Q751_9ACTN</name>
<dbReference type="STRING" id="417102.CA982_17880"/>
<dbReference type="InterPro" id="IPR037883">
    <property type="entry name" value="Knr4/Smi1-like_sf"/>
</dbReference>
<dbReference type="OrthoDB" id="5572373at2"/>
<keyword evidence="2" id="KW-1185">Reference proteome</keyword>
<sequence length="187" mass="20550">MPKHTIDDLIALIPPPAARPATIDWGPTERRLGFRLPTDYKALADTYGPGVFCDDFLVWTGLPWPDASIEEAGRRAATELEPLLADLSIVTWAHDDGTDTAVDLVGGSFFGWGRSTDGDSGYWHRTGDDPDEWPVLVTDGVMVCDYHSGGLVSYLYDFWTGGFPNRQVFAGREAPERPTFEQVTVGS</sequence>